<name>A0A9D3NSH8_9TELE</name>
<evidence type="ECO:0000313" key="1">
    <source>
        <dbReference type="EMBL" id="KAG7327464.1"/>
    </source>
</evidence>
<accession>A0A9D3NSH8</accession>
<protein>
    <submittedName>
        <fullName evidence="1">Uncharacterized protein</fullName>
    </submittedName>
</protein>
<comment type="caution">
    <text evidence="1">The sequence shown here is derived from an EMBL/GenBank/DDBJ whole genome shotgun (WGS) entry which is preliminary data.</text>
</comment>
<dbReference type="Proteomes" id="UP000824219">
    <property type="component" value="Linkage Group LG10"/>
</dbReference>
<sequence>MGLRIQRCPIPQRWAASRLKAHLYGNAARGRRGKGAELLSHPARAQLRGFHRKRRTWFHAQCSLFIMPFLDLRTPFPVFHAKDFYLT</sequence>
<dbReference type="EMBL" id="JAHKSW010000010">
    <property type="protein sequence ID" value="KAG7327464.1"/>
    <property type="molecule type" value="Genomic_DNA"/>
</dbReference>
<evidence type="ECO:0000313" key="2">
    <source>
        <dbReference type="Proteomes" id="UP000824219"/>
    </source>
</evidence>
<gene>
    <name evidence="1" type="ORF">KOW79_009070</name>
</gene>
<proteinExistence type="predicted"/>
<organism evidence="1 2">
    <name type="scientific">Hemibagrus wyckioides</name>
    <dbReference type="NCBI Taxonomy" id="337641"/>
    <lineage>
        <taxon>Eukaryota</taxon>
        <taxon>Metazoa</taxon>
        <taxon>Chordata</taxon>
        <taxon>Craniata</taxon>
        <taxon>Vertebrata</taxon>
        <taxon>Euteleostomi</taxon>
        <taxon>Actinopterygii</taxon>
        <taxon>Neopterygii</taxon>
        <taxon>Teleostei</taxon>
        <taxon>Ostariophysi</taxon>
        <taxon>Siluriformes</taxon>
        <taxon>Bagridae</taxon>
        <taxon>Hemibagrus</taxon>
    </lineage>
</organism>
<keyword evidence="2" id="KW-1185">Reference proteome</keyword>
<reference evidence="1 2" key="1">
    <citation type="submission" date="2021-06" db="EMBL/GenBank/DDBJ databases">
        <title>Chromosome-level genome assembly of the red-tail catfish (Hemibagrus wyckioides).</title>
        <authorList>
            <person name="Shao F."/>
        </authorList>
    </citation>
    <scope>NUCLEOTIDE SEQUENCE [LARGE SCALE GENOMIC DNA]</scope>
    <source>
        <strain evidence="1">EC202008001</strain>
        <tissue evidence="1">Blood</tissue>
    </source>
</reference>
<dbReference type="AlphaFoldDB" id="A0A9D3NSH8"/>